<protein>
    <submittedName>
        <fullName evidence="1">Transposase</fullName>
    </submittedName>
</protein>
<keyword evidence="2" id="KW-1185">Reference proteome</keyword>
<dbReference type="RefSeq" id="WP_114029356.1">
    <property type="nucleotide sequence ID" value="NZ_QOIL01000007.1"/>
</dbReference>
<organism evidence="1 2">
    <name type="scientific">Sphaerisporangium album</name>
    <dbReference type="NCBI Taxonomy" id="509200"/>
    <lineage>
        <taxon>Bacteria</taxon>
        <taxon>Bacillati</taxon>
        <taxon>Actinomycetota</taxon>
        <taxon>Actinomycetes</taxon>
        <taxon>Streptosporangiales</taxon>
        <taxon>Streptosporangiaceae</taxon>
        <taxon>Sphaerisporangium</taxon>
    </lineage>
</organism>
<comment type="caution">
    <text evidence="1">The sequence shown here is derived from an EMBL/GenBank/DDBJ whole genome shotgun (WGS) entry which is preliminary data.</text>
</comment>
<proteinExistence type="predicted"/>
<gene>
    <name evidence="1" type="ORF">DQ384_14750</name>
</gene>
<dbReference type="AlphaFoldDB" id="A0A367FJX6"/>
<dbReference type="EMBL" id="QOIL01000007">
    <property type="protein sequence ID" value="RCG30561.1"/>
    <property type="molecule type" value="Genomic_DNA"/>
</dbReference>
<dbReference type="Proteomes" id="UP000253094">
    <property type="component" value="Unassembled WGS sequence"/>
</dbReference>
<dbReference type="OrthoDB" id="3541815at2"/>
<sequence length="65" mass="7134">MSRWVGAAGHEVEAVRLNGRSLLRVSQYGYVVAYCRSVAEVAGYVDLGDLVEVVTLPARDRRPSI</sequence>
<evidence type="ECO:0000313" key="1">
    <source>
        <dbReference type="EMBL" id="RCG30561.1"/>
    </source>
</evidence>
<reference evidence="1 2" key="1">
    <citation type="submission" date="2018-06" db="EMBL/GenBank/DDBJ databases">
        <title>Sphaerisporangium craniellae sp. nov., isolated from a marine sponge in the South China Sea.</title>
        <authorList>
            <person name="Li L."/>
        </authorList>
    </citation>
    <scope>NUCLEOTIDE SEQUENCE [LARGE SCALE GENOMIC DNA]</scope>
    <source>
        <strain evidence="1 2">CCTCC AA 208026</strain>
    </source>
</reference>
<accession>A0A367FJX6</accession>
<name>A0A367FJX6_9ACTN</name>
<evidence type="ECO:0000313" key="2">
    <source>
        <dbReference type="Proteomes" id="UP000253094"/>
    </source>
</evidence>